<evidence type="ECO:0000313" key="1">
    <source>
        <dbReference type="EMBL" id="JAH73283.1"/>
    </source>
</evidence>
<reference evidence="1" key="1">
    <citation type="submission" date="2014-11" db="EMBL/GenBank/DDBJ databases">
        <authorList>
            <person name="Amaro Gonzalez C."/>
        </authorList>
    </citation>
    <scope>NUCLEOTIDE SEQUENCE</scope>
</reference>
<sequence length="11" mass="1275">MVISKLLRTTL</sequence>
<protein>
    <submittedName>
        <fullName evidence="1">Uncharacterized protein</fullName>
    </submittedName>
</protein>
<proteinExistence type="predicted"/>
<reference evidence="1" key="2">
    <citation type="journal article" date="2015" name="Fish Shellfish Immunol.">
        <title>Early steps in the European eel (Anguilla anguilla)-Vibrio vulnificus interaction in the gills: Role of the RtxA13 toxin.</title>
        <authorList>
            <person name="Callol A."/>
            <person name="Pajuelo D."/>
            <person name="Ebbesson L."/>
            <person name="Teles M."/>
            <person name="MacKenzie S."/>
            <person name="Amaro C."/>
        </authorList>
    </citation>
    <scope>NUCLEOTIDE SEQUENCE</scope>
</reference>
<dbReference type="EMBL" id="GBXM01035294">
    <property type="protein sequence ID" value="JAH73283.1"/>
    <property type="molecule type" value="Transcribed_RNA"/>
</dbReference>
<name>A0A0E9V7V6_ANGAN</name>
<organism evidence="1">
    <name type="scientific">Anguilla anguilla</name>
    <name type="common">European freshwater eel</name>
    <name type="synonym">Muraena anguilla</name>
    <dbReference type="NCBI Taxonomy" id="7936"/>
    <lineage>
        <taxon>Eukaryota</taxon>
        <taxon>Metazoa</taxon>
        <taxon>Chordata</taxon>
        <taxon>Craniata</taxon>
        <taxon>Vertebrata</taxon>
        <taxon>Euteleostomi</taxon>
        <taxon>Actinopterygii</taxon>
        <taxon>Neopterygii</taxon>
        <taxon>Teleostei</taxon>
        <taxon>Anguilliformes</taxon>
        <taxon>Anguillidae</taxon>
        <taxon>Anguilla</taxon>
    </lineage>
</organism>
<accession>A0A0E9V7V6</accession>